<keyword evidence="1" id="KW-1133">Transmembrane helix</keyword>
<dbReference type="RefSeq" id="NP_498305.1">
    <property type="nucleotide sequence ID" value="NM_065904.1"/>
</dbReference>
<keyword evidence="1" id="KW-0472">Membrane</keyword>
<evidence type="ECO:0000256" key="1">
    <source>
        <dbReference type="SAM" id="Phobius"/>
    </source>
</evidence>
<dbReference type="HOGENOM" id="CLU_2099054_0_0_1"/>
<dbReference type="CTD" id="188054"/>
<evidence type="ECO:0000313" key="2">
    <source>
        <dbReference type="EMBL" id="CCD69975.1"/>
    </source>
</evidence>
<dbReference type="KEGG" id="cel:CELE_T04C9.2"/>
<dbReference type="Proteomes" id="UP000001940">
    <property type="component" value="Chromosome III"/>
</dbReference>
<evidence type="ECO:0000313" key="3">
    <source>
        <dbReference type="Proteomes" id="UP000001940"/>
    </source>
</evidence>
<dbReference type="GeneID" id="188054"/>
<dbReference type="AGR" id="WB:WBGene00020210"/>
<evidence type="ECO:0000313" key="4">
    <source>
        <dbReference type="WormBase" id="T04C9.2"/>
    </source>
</evidence>
<dbReference type="EMBL" id="BX284603">
    <property type="protein sequence ID" value="CCD69975.1"/>
    <property type="molecule type" value="Genomic_DNA"/>
</dbReference>
<accession>Q9GP91</accession>
<dbReference type="WormBase" id="T04C9.2">
    <property type="protein sequence ID" value="CE04877"/>
    <property type="gene ID" value="WBGene00020210"/>
</dbReference>
<keyword evidence="3" id="KW-1185">Reference proteome</keyword>
<sequence length="116" mass="13583">MTKKKKQSFSSLILLLLVLPIYTHSPRRIVLFRIAASRCRCRRPPFLSIRIGSTSSRRQESSLPSINAITVVVVVAFFFEKMRKARKNDELCWSPRPSPLPLLLWRWHTTAWPQHK</sequence>
<organism evidence="2 3">
    <name type="scientific">Caenorhabditis elegans</name>
    <dbReference type="NCBI Taxonomy" id="6239"/>
    <lineage>
        <taxon>Eukaryota</taxon>
        <taxon>Metazoa</taxon>
        <taxon>Ecdysozoa</taxon>
        <taxon>Nematoda</taxon>
        <taxon>Chromadorea</taxon>
        <taxon>Rhabditida</taxon>
        <taxon>Rhabditina</taxon>
        <taxon>Rhabditomorpha</taxon>
        <taxon>Rhabditoidea</taxon>
        <taxon>Rhabditidae</taxon>
        <taxon>Peloderinae</taxon>
        <taxon>Caenorhabditis</taxon>
    </lineage>
</organism>
<reference evidence="2 3" key="1">
    <citation type="journal article" date="1998" name="Science">
        <title>Genome sequence of the nematode C. elegans: a platform for investigating biology.</title>
        <authorList>
            <consortium name="The C. elegans sequencing consortium"/>
            <person name="Sulson J.E."/>
            <person name="Waterston R."/>
        </authorList>
    </citation>
    <scope>NUCLEOTIDE SEQUENCE [LARGE SCALE GENOMIC DNA]</scope>
    <source>
        <strain evidence="2 3">Bristol N2</strain>
    </source>
</reference>
<proteinExistence type="predicted"/>
<protein>
    <submittedName>
        <fullName evidence="2">Secreted protein</fullName>
    </submittedName>
</protein>
<dbReference type="AlphaFoldDB" id="Q9GP91"/>
<dbReference type="PIR" id="T25861">
    <property type="entry name" value="T25861"/>
</dbReference>
<dbReference type="PaxDb" id="6239-T04C9.2"/>
<dbReference type="InParanoid" id="Q9GP91"/>
<feature type="transmembrane region" description="Helical" evidence="1">
    <location>
        <begin position="61"/>
        <end position="79"/>
    </location>
</feature>
<gene>
    <name evidence="2" type="ORF">CELE_T04C9.2</name>
    <name evidence="2 4" type="ORF">T04C9.2</name>
</gene>
<keyword evidence="1" id="KW-0812">Transmembrane</keyword>
<name>Q9GP91_CAEEL</name>
<dbReference type="UCSC" id="T04C9.2">
    <property type="organism name" value="c. elegans"/>
</dbReference>